<dbReference type="SMART" id="SM00382">
    <property type="entry name" value="AAA"/>
    <property type="match status" value="1"/>
</dbReference>
<proteinExistence type="inferred from homology"/>
<dbReference type="GO" id="GO:0005524">
    <property type="term" value="F:ATP binding"/>
    <property type="evidence" value="ECO:0007669"/>
    <property type="project" value="UniProtKB-KW"/>
</dbReference>
<keyword evidence="4 6" id="KW-0067">ATP-binding</keyword>
<evidence type="ECO:0000256" key="3">
    <source>
        <dbReference type="ARBA" id="ARBA00022741"/>
    </source>
</evidence>
<evidence type="ECO:0000256" key="2">
    <source>
        <dbReference type="ARBA" id="ARBA00022448"/>
    </source>
</evidence>
<dbReference type="PANTHER" id="PTHR42781:SF4">
    <property type="entry name" value="SPERMIDINE_PUTRESCINE IMPORT ATP-BINDING PROTEIN POTA"/>
    <property type="match status" value="1"/>
</dbReference>
<dbReference type="SUPFAM" id="SSF52540">
    <property type="entry name" value="P-loop containing nucleoside triphosphate hydrolases"/>
    <property type="match status" value="1"/>
</dbReference>
<dbReference type="GO" id="GO:0015847">
    <property type="term" value="P:putrescine transport"/>
    <property type="evidence" value="ECO:0007669"/>
    <property type="project" value="UniProtKB-ARBA"/>
</dbReference>
<dbReference type="InterPro" id="IPR050093">
    <property type="entry name" value="ABC_SmlMolc_Importer"/>
</dbReference>
<keyword evidence="3" id="KW-0547">Nucleotide-binding</keyword>
<dbReference type="InterPro" id="IPR003593">
    <property type="entry name" value="AAA+_ATPase"/>
</dbReference>
<organism evidence="6 7">
    <name type="scientific">Roseiarcus fermentans</name>
    <dbReference type="NCBI Taxonomy" id="1473586"/>
    <lineage>
        <taxon>Bacteria</taxon>
        <taxon>Pseudomonadati</taxon>
        <taxon>Pseudomonadota</taxon>
        <taxon>Alphaproteobacteria</taxon>
        <taxon>Hyphomicrobiales</taxon>
        <taxon>Roseiarcaceae</taxon>
        <taxon>Roseiarcus</taxon>
    </lineage>
</organism>
<keyword evidence="7" id="KW-1185">Reference proteome</keyword>
<dbReference type="InterPro" id="IPR017871">
    <property type="entry name" value="ABC_transporter-like_CS"/>
</dbReference>
<feature type="domain" description="ABC transporter" evidence="5">
    <location>
        <begin position="12"/>
        <end position="242"/>
    </location>
</feature>
<dbReference type="AlphaFoldDB" id="A0A366F4R0"/>
<dbReference type="FunFam" id="3.40.50.300:FF:000133">
    <property type="entry name" value="Spermidine/putrescine import ATP-binding protein PotA"/>
    <property type="match status" value="1"/>
</dbReference>
<dbReference type="PANTHER" id="PTHR42781">
    <property type="entry name" value="SPERMIDINE/PUTRESCINE IMPORT ATP-BINDING PROTEIN POTA"/>
    <property type="match status" value="1"/>
</dbReference>
<dbReference type="GO" id="GO:0043190">
    <property type="term" value="C:ATP-binding cassette (ABC) transporter complex"/>
    <property type="evidence" value="ECO:0007669"/>
    <property type="project" value="InterPro"/>
</dbReference>
<sequence length="361" mass="38410">MAPGEGGQAPLLAGRGLHKRYGAVHAVRGVDISLSTDRYVTLLGPSGCGKTTILRMIGGFETVTAGVIALDGRPLLDTPPSRRPVNTVFQSYALFPHLNVADNVAFGLALRRLPRDEIARRVAEALQMVRMDSMGARRPRELSGGQQQRVALARAIVNRPRLLLLDEPLSALDRKMRKEMQIELKDLQRRLGLAFLHVTHDQEEAFALSDSIIVMNHGVIEQEGDPETIYRRPSNAYVADFIGGSNLVAGKVVACAGGEATLETAFGPARAPCAPGVAVGRRASLCLRPEQLVIGVGGSLGGTVRHTVFQGADWLVEVAAGSAALRVRCPDEEPPAVGGAVSLRYDPAKAWIADGALAGDA</sequence>
<dbReference type="GO" id="GO:0016887">
    <property type="term" value="F:ATP hydrolysis activity"/>
    <property type="evidence" value="ECO:0007669"/>
    <property type="project" value="InterPro"/>
</dbReference>
<dbReference type="InterPro" id="IPR027417">
    <property type="entry name" value="P-loop_NTPase"/>
</dbReference>
<dbReference type="InterPro" id="IPR008995">
    <property type="entry name" value="Mo/tungstate-bd_C_term_dom"/>
</dbReference>
<dbReference type="Proteomes" id="UP000253529">
    <property type="component" value="Unassembled WGS sequence"/>
</dbReference>
<comment type="similarity">
    <text evidence="1">Belongs to the ABC transporter superfamily.</text>
</comment>
<evidence type="ECO:0000313" key="7">
    <source>
        <dbReference type="Proteomes" id="UP000253529"/>
    </source>
</evidence>
<dbReference type="GO" id="GO:0022857">
    <property type="term" value="F:transmembrane transporter activity"/>
    <property type="evidence" value="ECO:0007669"/>
    <property type="project" value="InterPro"/>
</dbReference>
<dbReference type="InterPro" id="IPR013611">
    <property type="entry name" value="Transp-assoc_OB_typ2"/>
</dbReference>
<dbReference type="InterPro" id="IPR003439">
    <property type="entry name" value="ABC_transporter-like_ATP-bd"/>
</dbReference>
<evidence type="ECO:0000313" key="6">
    <source>
        <dbReference type="EMBL" id="RBP08695.1"/>
    </source>
</evidence>
<name>A0A366F4R0_9HYPH</name>
<dbReference type="SUPFAM" id="SSF50331">
    <property type="entry name" value="MOP-like"/>
    <property type="match status" value="1"/>
</dbReference>
<dbReference type="PROSITE" id="PS00211">
    <property type="entry name" value="ABC_TRANSPORTER_1"/>
    <property type="match status" value="1"/>
</dbReference>
<dbReference type="Gene3D" id="2.40.50.100">
    <property type="match status" value="1"/>
</dbReference>
<accession>A0A366F4R0</accession>
<dbReference type="Gene3D" id="3.40.50.300">
    <property type="entry name" value="P-loop containing nucleotide triphosphate hydrolases"/>
    <property type="match status" value="1"/>
</dbReference>
<comment type="caution">
    <text evidence="6">The sequence shown here is derived from an EMBL/GenBank/DDBJ whole genome shotgun (WGS) entry which is preliminary data.</text>
</comment>
<gene>
    <name evidence="6" type="ORF">DFR50_12482</name>
</gene>
<protein>
    <submittedName>
        <fullName evidence="6">Spermidine/putrescine transport system ATP-binding protein</fullName>
    </submittedName>
</protein>
<evidence type="ECO:0000256" key="1">
    <source>
        <dbReference type="ARBA" id="ARBA00005417"/>
    </source>
</evidence>
<reference evidence="6 7" key="1">
    <citation type="submission" date="2018-06" db="EMBL/GenBank/DDBJ databases">
        <title>Genomic Encyclopedia of Type Strains, Phase IV (KMG-IV): sequencing the most valuable type-strain genomes for metagenomic binning, comparative biology and taxonomic classification.</title>
        <authorList>
            <person name="Goeker M."/>
        </authorList>
    </citation>
    <scope>NUCLEOTIDE SEQUENCE [LARGE SCALE GENOMIC DNA]</scope>
    <source>
        <strain evidence="6 7">DSM 24875</strain>
    </source>
</reference>
<dbReference type="Pfam" id="PF00005">
    <property type="entry name" value="ABC_tran"/>
    <property type="match status" value="1"/>
</dbReference>
<keyword evidence="2" id="KW-0813">Transport</keyword>
<dbReference type="Pfam" id="PF08402">
    <property type="entry name" value="TOBE_2"/>
    <property type="match status" value="1"/>
</dbReference>
<evidence type="ECO:0000256" key="4">
    <source>
        <dbReference type="ARBA" id="ARBA00022840"/>
    </source>
</evidence>
<dbReference type="PROSITE" id="PS50893">
    <property type="entry name" value="ABC_TRANSPORTER_2"/>
    <property type="match status" value="1"/>
</dbReference>
<evidence type="ECO:0000259" key="5">
    <source>
        <dbReference type="PROSITE" id="PS50893"/>
    </source>
</evidence>
<dbReference type="EMBL" id="QNRK01000024">
    <property type="protein sequence ID" value="RBP08695.1"/>
    <property type="molecule type" value="Genomic_DNA"/>
</dbReference>